<dbReference type="SUPFAM" id="SSF56281">
    <property type="entry name" value="Metallo-hydrolase/oxidoreductase"/>
    <property type="match status" value="1"/>
</dbReference>
<dbReference type="Gene3D" id="3.40.50.10890">
    <property type="match status" value="1"/>
</dbReference>
<dbReference type="InterPro" id="IPR036866">
    <property type="entry name" value="RibonucZ/Hydroxyglut_hydro"/>
</dbReference>
<organism evidence="2">
    <name type="scientific">Zea mays</name>
    <name type="common">Maize</name>
    <dbReference type="NCBI Taxonomy" id="4577"/>
    <lineage>
        <taxon>Eukaryota</taxon>
        <taxon>Viridiplantae</taxon>
        <taxon>Streptophyta</taxon>
        <taxon>Embryophyta</taxon>
        <taxon>Tracheophyta</taxon>
        <taxon>Spermatophyta</taxon>
        <taxon>Magnoliopsida</taxon>
        <taxon>Liliopsida</taxon>
        <taxon>Poales</taxon>
        <taxon>Poaceae</taxon>
        <taxon>PACMAD clade</taxon>
        <taxon>Panicoideae</taxon>
        <taxon>Andropogonodae</taxon>
        <taxon>Andropogoneae</taxon>
        <taxon>Tripsacinae</taxon>
        <taxon>Zea</taxon>
    </lineage>
</organism>
<dbReference type="AlphaFoldDB" id="A0A1D6NYM5"/>
<proteinExistence type="predicted"/>
<sequence length="116" mass="13309">MLLPAIFFLQPEKRHVYYKVHKCVSGGGKVLIPMFALGRAQDCLISLVGFWWCRCWRVNSRNDGPMEKYLDGEIKVQKKALSAQGLKCGGTVQQRAYRLFLLKVLECYTDKCTPSY</sequence>
<evidence type="ECO:0000313" key="2">
    <source>
        <dbReference type="EMBL" id="AQL03076.1"/>
    </source>
</evidence>
<dbReference type="EMBL" id="CM000785">
    <property type="protein sequence ID" value="AQL03076.1"/>
    <property type="molecule type" value="Genomic_DNA"/>
</dbReference>
<protein>
    <recommendedName>
        <fullName evidence="1">SDE2/SF3A3 SAP domain-containing protein</fullName>
    </recommendedName>
</protein>
<dbReference type="InterPro" id="IPR025086">
    <property type="entry name" value="SDE2/SF3A3_SAP"/>
</dbReference>
<accession>A0A1D6NYM5</accession>
<reference evidence="2" key="1">
    <citation type="submission" date="2015-12" db="EMBL/GenBank/DDBJ databases">
        <title>Update maize B73 reference genome by single molecule sequencing technologies.</title>
        <authorList>
            <consortium name="Maize Genome Sequencing Project"/>
            <person name="Ware D."/>
        </authorList>
    </citation>
    <scope>NUCLEOTIDE SEQUENCE</scope>
    <source>
        <tissue evidence="2">Seedling</tissue>
    </source>
</reference>
<feature type="domain" description="SDE2/SF3A3 SAP" evidence="1">
    <location>
        <begin position="78"/>
        <end position="105"/>
    </location>
</feature>
<dbReference type="Pfam" id="PF13297">
    <property type="entry name" value="SDE2_2C"/>
    <property type="match status" value="1"/>
</dbReference>
<name>A0A1D6NYM5_MAIZE</name>
<evidence type="ECO:0000259" key="1">
    <source>
        <dbReference type="Pfam" id="PF13297"/>
    </source>
</evidence>
<gene>
    <name evidence="2" type="ORF">ZEAMMB73_Zm00001d045733</name>
</gene>